<dbReference type="STRING" id="481719.LASUN_10040"/>
<accession>A0A1E7XE48</accession>
<reference evidence="1 2" key="1">
    <citation type="submission" date="2016-09" db="EMBL/GenBank/DDBJ databases">
        <title>Genome Sequence of Lactobacillus sunkii Strain CG01.</title>
        <authorList>
            <person name="Poehlein A."/>
            <person name="Gabris C."/>
            <person name="Bengelsdorf F.R."/>
            <person name="Duerre P."/>
            <person name="Daniel R."/>
        </authorList>
    </citation>
    <scope>NUCLEOTIDE SEQUENCE [LARGE SCALE GENOMIC DNA]</scope>
    <source>
        <strain evidence="1 2">CG_D</strain>
    </source>
</reference>
<protein>
    <submittedName>
        <fullName evidence="1">Uncharacterized protein</fullName>
    </submittedName>
</protein>
<sequence length="78" mass="8858">MKVKIYKQSNSLVVPIPSEFTIDAAVKYTPVQNKNGVTSFIPSHQTIFDDNPNYDFQNALTKMNIQDNGNPVNKENVW</sequence>
<organism evidence="1 2">
    <name type="scientific">Lentilactobacillus sunkii</name>
    <dbReference type="NCBI Taxonomy" id="481719"/>
    <lineage>
        <taxon>Bacteria</taxon>
        <taxon>Bacillati</taxon>
        <taxon>Bacillota</taxon>
        <taxon>Bacilli</taxon>
        <taxon>Lactobacillales</taxon>
        <taxon>Lactobacillaceae</taxon>
        <taxon>Lentilactobacillus</taxon>
    </lineage>
</organism>
<dbReference type="RefSeq" id="WP_070367617.1">
    <property type="nucleotide sequence ID" value="NZ_JAZHVW010000001.1"/>
</dbReference>
<evidence type="ECO:0000313" key="1">
    <source>
        <dbReference type="EMBL" id="OFA11395.1"/>
    </source>
</evidence>
<dbReference type="AlphaFoldDB" id="A0A1E7XE48"/>
<proteinExistence type="predicted"/>
<dbReference type="EMBL" id="MIQE01000010">
    <property type="protein sequence ID" value="OFA11395.1"/>
    <property type="molecule type" value="Genomic_DNA"/>
</dbReference>
<gene>
    <name evidence="1" type="ORF">LASUN_10040</name>
</gene>
<dbReference type="Proteomes" id="UP000177010">
    <property type="component" value="Unassembled WGS sequence"/>
</dbReference>
<comment type="caution">
    <text evidence="1">The sequence shown here is derived from an EMBL/GenBank/DDBJ whole genome shotgun (WGS) entry which is preliminary data.</text>
</comment>
<evidence type="ECO:0000313" key="2">
    <source>
        <dbReference type="Proteomes" id="UP000177010"/>
    </source>
</evidence>
<name>A0A1E7XE48_9LACO</name>